<feature type="transmembrane region" description="Helical" evidence="1">
    <location>
        <begin position="44"/>
        <end position="64"/>
    </location>
</feature>
<dbReference type="GO" id="GO:0004175">
    <property type="term" value="F:endopeptidase activity"/>
    <property type="evidence" value="ECO:0007669"/>
    <property type="project" value="UniProtKB-ARBA"/>
</dbReference>
<keyword evidence="1" id="KW-0812">Transmembrane</keyword>
<dbReference type="AlphaFoldDB" id="A0A1S2LVD6"/>
<evidence type="ECO:0000256" key="1">
    <source>
        <dbReference type="SAM" id="Phobius"/>
    </source>
</evidence>
<protein>
    <submittedName>
        <fullName evidence="3">CAAX protease family protein</fullName>
    </submittedName>
</protein>
<gene>
    <name evidence="3" type="ORF">BKP35_02580</name>
</gene>
<keyword evidence="3" id="KW-0378">Hydrolase</keyword>
<dbReference type="InterPro" id="IPR003675">
    <property type="entry name" value="Rce1/LyrA-like_dom"/>
</dbReference>
<name>A0A1S2LVD6_9BACI</name>
<dbReference type="GO" id="GO:0080120">
    <property type="term" value="P:CAAX-box protein maturation"/>
    <property type="evidence" value="ECO:0007669"/>
    <property type="project" value="UniProtKB-ARBA"/>
</dbReference>
<proteinExistence type="predicted"/>
<dbReference type="Pfam" id="PF02517">
    <property type="entry name" value="Rce1-like"/>
    <property type="match status" value="1"/>
</dbReference>
<feature type="transmembrane region" description="Helical" evidence="1">
    <location>
        <begin position="157"/>
        <end position="177"/>
    </location>
</feature>
<dbReference type="Proteomes" id="UP000180098">
    <property type="component" value="Unassembled WGS sequence"/>
</dbReference>
<organism evidence="3 4">
    <name type="scientific">Anaerobacillus arseniciselenatis</name>
    <dbReference type="NCBI Taxonomy" id="85682"/>
    <lineage>
        <taxon>Bacteria</taxon>
        <taxon>Bacillati</taxon>
        <taxon>Bacillota</taxon>
        <taxon>Bacilli</taxon>
        <taxon>Bacillales</taxon>
        <taxon>Bacillaceae</taxon>
        <taxon>Anaerobacillus</taxon>
    </lineage>
</organism>
<comment type="caution">
    <text evidence="3">The sequence shown here is derived from an EMBL/GenBank/DDBJ whole genome shotgun (WGS) entry which is preliminary data.</text>
</comment>
<feature type="domain" description="CAAX prenyl protease 2/Lysostaphin resistance protein A-like" evidence="2">
    <location>
        <begin position="87"/>
        <end position="170"/>
    </location>
</feature>
<sequence>MTDKEILLNLYITQLIMVVLAIILSLFLFDSLQDVLSLFKWQPYYIFVIGGGCAIVIILLELLLEKVFPKRWLDDGGINERVFRNRSVLHIFILAAVIAFSEELLFRGVLQTHFGLVPASILFAIIHFRYLSKIVLFIVVVSLSFFLGLLYHWTGNLLVPIFVHFTIDFVLGCILRFRNQKNQV</sequence>
<evidence type="ECO:0000313" key="4">
    <source>
        <dbReference type="Proteomes" id="UP000180098"/>
    </source>
</evidence>
<keyword evidence="1" id="KW-0472">Membrane</keyword>
<accession>A0A1S2LVD6</accession>
<feature type="transmembrane region" description="Helical" evidence="1">
    <location>
        <begin position="7"/>
        <end position="29"/>
    </location>
</feature>
<evidence type="ECO:0000313" key="3">
    <source>
        <dbReference type="EMBL" id="OIJ16294.1"/>
    </source>
</evidence>
<dbReference type="GO" id="GO:0006508">
    <property type="term" value="P:proteolysis"/>
    <property type="evidence" value="ECO:0007669"/>
    <property type="project" value="UniProtKB-KW"/>
</dbReference>
<feature type="transmembrane region" description="Helical" evidence="1">
    <location>
        <begin position="108"/>
        <end position="127"/>
    </location>
</feature>
<keyword evidence="1" id="KW-1133">Transmembrane helix</keyword>
<keyword evidence="3" id="KW-0645">Protease</keyword>
<keyword evidence="4" id="KW-1185">Reference proteome</keyword>
<evidence type="ECO:0000259" key="2">
    <source>
        <dbReference type="Pfam" id="PF02517"/>
    </source>
</evidence>
<reference evidence="3 4" key="1">
    <citation type="submission" date="2016-10" db="EMBL/GenBank/DDBJ databases">
        <title>Draft genome sequences of four alkaliphilic bacteria belonging to the Anaerobacillus genus.</title>
        <authorList>
            <person name="Bassil N.M."/>
            <person name="Lloyd J.R."/>
        </authorList>
    </citation>
    <scope>NUCLEOTIDE SEQUENCE [LARGE SCALE GENOMIC DNA]</scope>
    <source>
        <strain evidence="3 4">DSM 15340</strain>
    </source>
</reference>
<feature type="transmembrane region" description="Helical" evidence="1">
    <location>
        <begin position="85"/>
        <end position="102"/>
    </location>
</feature>
<dbReference type="EMBL" id="MLQQ01000001">
    <property type="protein sequence ID" value="OIJ16294.1"/>
    <property type="molecule type" value="Genomic_DNA"/>
</dbReference>
<dbReference type="OrthoDB" id="1523022at2"/>
<feature type="transmembrane region" description="Helical" evidence="1">
    <location>
        <begin position="134"/>
        <end position="151"/>
    </location>
</feature>